<reference evidence="1 2" key="1">
    <citation type="journal article" date="2018" name="Sci. Adv.">
        <title>Multi-heme cytochromes provide a pathway for survival in energy-limited environments.</title>
        <authorList>
            <person name="Deng X."/>
            <person name="Dohmae N."/>
            <person name="Nealson K.H."/>
            <person name="Hashimoto K."/>
            <person name="Okamoto A."/>
        </authorList>
    </citation>
    <scope>NUCLEOTIDE SEQUENCE [LARGE SCALE GENOMIC DNA]</scope>
    <source>
        <strain evidence="1 2">IS5</strain>
    </source>
</reference>
<name>A0A2Z6B2R2_9BACT</name>
<dbReference type="InterPro" id="IPR029044">
    <property type="entry name" value="Nucleotide-diphossugar_trans"/>
</dbReference>
<evidence type="ECO:0008006" key="3">
    <source>
        <dbReference type="Google" id="ProtNLM"/>
    </source>
</evidence>
<sequence length="221" mass="24070">MPRKRLLILVKLPLPGLVKTRIAAQWGDDVAVQLYDAMVHDQLEAVADTDIPITLCHSPIAPLDAYRDWLGREHSFQLQEGDDLGQRMRHAFESAFSKGAEQLVLVGSDLPEISPKLLHEAFAALNTVGATLAPSDDGGYTLIGFSRRSFRPEAFESIPWSTPQVLAATVAALEGVGQSVHLLPELADLDTADDVLELTRRHTAGGPHRTLTLANRLLDNG</sequence>
<dbReference type="Pfam" id="PF09837">
    <property type="entry name" value="DUF2064"/>
    <property type="match status" value="1"/>
</dbReference>
<evidence type="ECO:0000313" key="1">
    <source>
        <dbReference type="EMBL" id="BBD09782.1"/>
    </source>
</evidence>
<accession>A0A2Z6B2R2</accession>
<dbReference type="Gene3D" id="3.90.550.10">
    <property type="entry name" value="Spore Coat Polysaccharide Biosynthesis Protein SpsA, Chain A"/>
    <property type="match status" value="1"/>
</dbReference>
<organism evidence="1 2">
    <name type="scientific">Desulfovibrio ferrophilus</name>
    <dbReference type="NCBI Taxonomy" id="241368"/>
    <lineage>
        <taxon>Bacteria</taxon>
        <taxon>Pseudomonadati</taxon>
        <taxon>Thermodesulfobacteriota</taxon>
        <taxon>Desulfovibrionia</taxon>
        <taxon>Desulfovibrionales</taxon>
        <taxon>Desulfovibrionaceae</taxon>
        <taxon>Desulfovibrio</taxon>
    </lineage>
</organism>
<proteinExistence type="predicted"/>
<dbReference type="SUPFAM" id="SSF53448">
    <property type="entry name" value="Nucleotide-diphospho-sugar transferases"/>
    <property type="match status" value="1"/>
</dbReference>
<gene>
    <name evidence="1" type="ORF">DFE_3056</name>
</gene>
<evidence type="ECO:0000313" key="2">
    <source>
        <dbReference type="Proteomes" id="UP000269883"/>
    </source>
</evidence>
<keyword evidence="2" id="KW-1185">Reference proteome</keyword>
<dbReference type="Proteomes" id="UP000269883">
    <property type="component" value="Chromosome"/>
</dbReference>
<protein>
    <recommendedName>
        <fullName evidence="3">Glycosyltransferase</fullName>
    </recommendedName>
</protein>
<dbReference type="PANTHER" id="PTHR36529:SF1">
    <property type="entry name" value="GLYCOSYLTRANSFERASE"/>
    <property type="match status" value="1"/>
</dbReference>
<dbReference type="PANTHER" id="PTHR36529">
    <property type="entry name" value="SLL1095 PROTEIN"/>
    <property type="match status" value="1"/>
</dbReference>
<dbReference type="AlphaFoldDB" id="A0A2Z6B2R2"/>
<dbReference type="KEGG" id="dfl:DFE_3056"/>
<dbReference type="InterPro" id="IPR018641">
    <property type="entry name" value="Trfase_1_rSAM/seldom-assoc"/>
</dbReference>
<dbReference type="NCBIfam" id="TIGR04282">
    <property type="entry name" value="glyco_like_cofC"/>
    <property type="match status" value="1"/>
</dbReference>
<dbReference type="EMBL" id="AP017378">
    <property type="protein sequence ID" value="BBD09782.1"/>
    <property type="molecule type" value="Genomic_DNA"/>
</dbReference>